<evidence type="ECO:0000313" key="3">
    <source>
        <dbReference type="Proteomes" id="UP000030640"/>
    </source>
</evidence>
<feature type="compositionally biased region" description="Basic residues" evidence="1">
    <location>
        <begin position="421"/>
        <end position="430"/>
    </location>
</feature>
<dbReference type="GeneID" id="20038439"/>
<dbReference type="EMBL" id="KI965471">
    <property type="protein sequence ID" value="EUD66531.1"/>
    <property type="molecule type" value="Genomic_DNA"/>
</dbReference>
<keyword evidence="3" id="KW-1185">Reference proteome</keyword>
<feature type="region of interest" description="Disordered" evidence="1">
    <location>
        <begin position="413"/>
        <end position="449"/>
    </location>
</feature>
<feature type="compositionally biased region" description="Basic and acidic residues" evidence="1">
    <location>
        <begin position="189"/>
        <end position="203"/>
    </location>
</feature>
<sequence length="510" mass="59582">MRVNQLDGEIAPIKERNSKDKRKNGKLVQGHDESKGYTKLGRNPHVRKDLTRERYRIREDYTGYKQTFYQKGCQVETKMVEESNAKEDTWLKSPCNDTEHYKIMSSTETVLSSNDSVTDMYEKNYKYFAVRKSSLSEESPVAASEWQHNLKLDSIRSNQNDVNDAFRENRRIVRLPKTHRMSEPLNGNKHTEENASTEKHPLAERNALTEDAKEEKHKKDNPVVYMPNHVYLERSNVVVPEKNSISNFNPLVHVSNIHYYYNPCERQNCNDNHFSYDCPYNGRNRSFRYGCHPFCEPHDGKCLHAADHVSPNKDNFYMNKKYSLEIDNYMKGMYFTNRSYIEKELRKKWSHYFRPLKRPFRGEGSNRGAIASDGLLRKRESGSSGGLGSGMSGEFSFGLSVDPVDRLNGQSHAQWAEHQTRSHTLRKGRKCKGEEYHRRKNADHEGPSCPSKKNLFSQFLKNLKLLGYALFFCFFMSNENKAIKEKQNSRRGWKKAFSHSSYLKSERKRK</sequence>
<feature type="region of interest" description="Disordered" evidence="1">
    <location>
        <begin position="1"/>
        <end position="42"/>
    </location>
</feature>
<dbReference type="RefSeq" id="XP_008816979.1">
    <property type="nucleotide sequence ID" value="XM_008818757.1"/>
</dbReference>
<dbReference type="Proteomes" id="UP000030640">
    <property type="component" value="Unassembled WGS sequence"/>
</dbReference>
<dbReference type="AlphaFoldDB" id="W7AMM3"/>
<proteinExistence type="predicted"/>
<dbReference type="VEuPathDB" id="PlasmoDB:C922_03165"/>
<dbReference type="OrthoDB" id="372941at2759"/>
<accession>W7AMM3</accession>
<feature type="compositionally biased region" description="Basic and acidic residues" evidence="1">
    <location>
        <begin position="431"/>
        <end position="446"/>
    </location>
</feature>
<evidence type="ECO:0000313" key="2">
    <source>
        <dbReference type="EMBL" id="EUD66531.1"/>
    </source>
</evidence>
<evidence type="ECO:0000256" key="1">
    <source>
        <dbReference type="SAM" id="MobiDB-lite"/>
    </source>
</evidence>
<gene>
    <name evidence="2" type="ORF">C922_03165</name>
</gene>
<protein>
    <submittedName>
        <fullName evidence="2">Uncharacterized protein</fullName>
    </submittedName>
</protein>
<reference evidence="2 3" key="1">
    <citation type="submission" date="2013-02" db="EMBL/GenBank/DDBJ databases">
        <title>The Genome Sequence of Plasmodium inui San Antonio 1.</title>
        <authorList>
            <consortium name="The Broad Institute Genome Sequencing Platform"/>
            <consortium name="The Broad Institute Genome Sequencing Center for Infectious Disease"/>
            <person name="Neafsey D."/>
            <person name="Cheeseman I."/>
            <person name="Volkman S."/>
            <person name="Adams J."/>
            <person name="Walker B."/>
            <person name="Young S.K."/>
            <person name="Zeng Q."/>
            <person name="Gargeya S."/>
            <person name="Fitzgerald M."/>
            <person name="Haas B."/>
            <person name="Abouelleil A."/>
            <person name="Alvarado L."/>
            <person name="Arachchi H.M."/>
            <person name="Berlin A.M."/>
            <person name="Chapman S.B."/>
            <person name="Dewar J."/>
            <person name="Goldberg J."/>
            <person name="Griggs A."/>
            <person name="Gujja S."/>
            <person name="Hansen M."/>
            <person name="Howarth C."/>
            <person name="Imamovic A."/>
            <person name="Larimer J."/>
            <person name="McCowan C."/>
            <person name="Murphy C."/>
            <person name="Neiman D."/>
            <person name="Pearson M."/>
            <person name="Priest M."/>
            <person name="Roberts A."/>
            <person name="Saif S."/>
            <person name="Shea T."/>
            <person name="Sisk P."/>
            <person name="Sykes S."/>
            <person name="Wortman J."/>
            <person name="Nusbaum C."/>
            <person name="Birren B."/>
        </authorList>
    </citation>
    <scope>NUCLEOTIDE SEQUENCE [LARGE SCALE GENOMIC DNA]</scope>
    <source>
        <strain evidence="2 3">San Antonio 1</strain>
    </source>
</reference>
<feature type="region of interest" description="Disordered" evidence="1">
    <location>
        <begin position="181"/>
        <end position="203"/>
    </location>
</feature>
<organism evidence="2 3">
    <name type="scientific">Plasmodium inui San Antonio 1</name>
    <dbReference type="NCBI Taxonomy" id="1237626"/>
    <lineage>
        <taxon>Eukaryota</taxon>
        <taxon>Sar</taxon>
        <taxon>Alveolata</taxon>
        <taxon>Apicomplexa</taxon>
        <taxon>Aconoidasida</taxon>
        <taxon>Haemosporida</taxon>
        <taxon>Plasmodiidae</taxon>
        <taxon>Plasmodium</taxon>
        <taxon>Plasmodium (Plasmodium)</taxon>
    </lineage>
</organism>
<name>W7AMM3_9APIC</name>